<dbReference type="Gene3D" id="3.30.360.10">
    <property type="entry name" value="Dihydrodipicolinate Reductase, domain 2"/>
    <property type="match status" value="1"/>
</dbReference>
<dbReference type="GO" id="GO:0051287">
    <property type="term" value="F:NAD binding"/>
    <property type="evidence" value="ECO:0007669"/>
    <property type="project" value="InterPro"/>
</dbReference>
<dbReference type="CDD" id="cd23935">
    <property type="entry name" value="AGPR_2_C"/>
    <property type="match status" value="1"/>
</dbReference>
<dbReference type="NCBIfam" id="TIGR01851">
    <property type="entry name" value="argC_other"/>
    <property type="match status" value="1"/>
</dbReference>
<keyword evidence="4 6" id="KW-0521">NADP</keyword>
<accession>A0A9D1VSN1</accession>
<comment type="catalytic activity">
    <reaction evidence="6">
        <text>N-acetyl-L-glutamate 5-semialdehyde + phosphate + NADP(+) = N-acetyl-L-glutamyl 5-phosphate + NADPH + H(+)</text>
        <dbReference type="Rhea" id="RHEA:21588"/>
        <dbReference type="ChEBI" id="CHEBI:15378"/>
        <dbReference type="ChEBI" id="CHEBI:29123"/>
        <dbReference type="ChEBI" id="CHEBI:43474"/>
        <dbReference type="ChEBI" id="CHEBI:57783"/>
        <dbReference type="ChEBI" id="CHEBI:57936"/>
        <dbReference type="ChEBI" id="CHEBI:58349"/>
        <dbReference type="EC" id="1.2.1.38"/>
    </reaction>
</comment>
<evidence type="ECO:0000256" key="1">
    <source>
        <dbReference type="ARBA" id="ARBA00022490"/>
    </source>
</evidence>
<reference evidence="8" key="2">
    <citation type="submission" date="2021-04" db="EMBL/GenBank/DDBJ databases">
        <authorList>
            <person name="Gilroy R."/>
        </authorList>
    </citation>
    <scope>NUCLEOTIDE SEQUENCE</scope>
    <source>
        <strain evidence="8">26628</strain>
    </source>
</reference>
<dbReference type="InterPro" id="IPR000534">
    <property type="entry name" value="Semialdehyde_DH_NAD-bd"/>
</dbReference>
<comment type="function">
    <text evidence="6">Catalyzes the NADPH-dependent reduction of N-acetyl-5-glutamyl phosphate to yield N-acetyl-L-glutamate 5-semialdehyde.</text>
</comment>
<organism evidence="8 9">
    <name type="scientific">Candidatus Borkfalkia faecigallinarum</name>
    <dbReference type="NCBI Taxonomy" id="2838509"/>
    <lineage>
        <taxon>Bacteria</taxon>
        <taxon>Bacillati</taxon>
        <taxon>Bacillota</taxon>
        <taxon>Clostridia</taxon>
        <taxon>Christensenellales</taxon>
        <taxon>Christensenellaceae</taxon>
        <taxon>Candidatus Borkfalkia</taxon>
    </lineage>
</organism>
<evidence type="ECO:0000256" key="2">
    <source>
        <dbReference type="ARBA" id="ARBA00022571"/>
    </source>
</evidence>
<comment type="pathway">
    <text evidence="6">Amino-acid biosynthesis; L-arginine biosynthesis; N(2)-acetyl-L-ornithine from L-glutamate: step 3/4.</text>
</comment>
<reference evidence="8" key="1">
    <citation type="journal article" date="2021" name="PeerJ">
        <title>Extensive microbial diversity within the chicken gut microbiome revealed by metagenomics and culture.</title>
        <authorList>
            <person name="Gilroy R."/>
            <person name="Ravi A."/>
            <person name="Getino M."/>
            <person name="Pursley I."/>
            <person name="Horton D.L."/>
            <person name="Alikhan N.F."/>
            <person name="Baker D."/>
            <person name="Gharbi K."/>
            <person name="Hall N."/>
            <person name="Watson M."/>
            <person name="Adriaenssens E.M."/>
            <person name="Foster-Nyarko E."/>
            <person name="Jarju S."/>
            <person name="Secka A."/>
            <person name="Antonio M."/>
            <person name="Oren A."/>
            <person name="Chaudhuri R.R."/>
            <person name="La Ragione R."/>
            <person name="Hildebrand F."/>
            <person name="Pallen M.J."/>
        </authorList>
    </citation>
    <scope>NUCLEOTIDE SEQUENCE</scope>
    <source>
        <strain evidence="8">26628</strain>
    </source>
</reference>
<dbReference type="SUPFAM" id="SSF55347">
    <property type="entry name" value="Glyceraldehyde-3-phosphate dehydrogenase-like, C-terminal domain"/>
    <property type="match status" value="1"/>
</dbReference>
<evidence type="ECO:0000256" key="4">
    <source>
        <dbReference type="ARBA" id="ARBA00022857"/>
    </source>
</evidence>
<evidence type="ECO:0000256" key="5">
    <source>
        <dbReference type="ARBA" id="ARBA00023002"/>
    </source>
</evidence>
<keyword evidence="1 6" id="KW-0963">Cytoplasm</keyword>
<dbReference type="Pfam" id="PF01118">
    <property type="entry name" value="Semialdhyde_dh"/>
    <property type="match status" value="1"/>
</dbReference>
<keyword evidence="2 6" id="KW-0055">Arginine biosynthesis</keyword>
<comment type="similarity">
    <text evidence="6">Belongs to the NAGSA dehydrogenase family. Type 2 subfamily.</text>
</comment>
<dbReference type="InterPro" id="IPR010136">
    <property type="entry name" value="AGPR_type-2"/>
</dbReference>
<dbReference type="GO" id="GO:0005737">
    <property type="term" value="C:cytoplasm"/>
    <property type="evidence" value="ECO:0007669"/>
    <property type="project" value="UniProtKB-SubCell"/>
</dbReference>
<dbReference type="EC" id="1.2.1.38" evidence="6"/>
<protein>
    <recommendedName>
        <fullName evidence="6">N-acetyl-gamma-glutamyl-phosphate reductase</fullName>
        <shortName evidence="6">AGPR</shortName>
        <ecNumber evidence="6">1.2.1.38</ecNumber>
    </recommendedName>
    <alternativeName>
        <fullName evidence="6">N-acetyl-glutamate semialdehyde dehydrogenase</fullName>
        <shortName evidence="6">NAGSA dehydrogenase</shortName>
    </alternativeName>
</protein>
<evidence type="ECO:0000313" key="8">
    <source>
        <dbReference type="EMBL" id="HIX46083.1"/>
    </source>
</evidence>
<name>A0A9D1VSN1_9FIRM</name>
<dbReference type="SMART" id="SM00859">
    <property type="entry name" value="Semialdhyde_dh"/>
    <property type="match status" value="1"/>
</dbReference>
<dbReference type="PANTHER" id="PTHR32338">
    <property type="entry name" value="N-ACETYL-GAMMA-GLUTAMYL-PHOSPHATE REDUCTASE, CHLOROPLASTIC-RELATED-RELATED"/>
    <property type="match status" value="1"/>
</dbReference>
<evidence type="ECO:0000259" key="7">
    <source>
        <dbReference type="SMART" id="SM00859"/>
    </source>
</evidence>
<dbReference type="InterPro" id="IPR050085">
    <property type="entry name" value="AGPR"/>
</dbReference>
<evidence type="ECO:0000313" key="9">
    <source>
        <dbReference type="Proteomes" id="UP000824249"/>
    </source>
</evidence>
<comment type="subcellular location">
    <subcellularLocation>
        <location evidence="6">Cytoplasm</location>
    </subcellularLocation>
</comment>
<feature type="active site" evidence="6">
    <location>
        <position position="115"/>
    </location>
</feature>
<evidence type="ECO:0000256" key="3">
    <source>
        <dbReference type="ARBA" id="ARBA00022605"/>
    </source>
</evidence>
<dbReference type="GO" id="GO:0003942">
    <property type="term" value="F:N-acetyl-gamma-glutamyl-phosphate reductase activity"/>
    <property type="evidence" value="ECO:0007669"/>
    <property type="project" value="UniProtKB-UniRule"/>
</dbReference>
<sequence length="307" mass="33592">MTDIFIDGKEGTTGLQIFDRLAERTDVRVITLPEELRKDPQARRERINAADVVFLCLPDAAARESVSLCENEKVKIIDASTAHRTDPAWAYGFPELSAEHRRKVGSSRRIAVPGCHASGFVSLVYPLVRGGIAAPDYPFVCYSVTGYSGGGKKMIAEYEAEGRSVLLDSPRQYALTQTHKHLPEMQAVCGLEYAPVFSPIVSDYYCGMCVTVPLHARLLRKKMSVNALKEHFAEYYASSNFVKVTDFEPYMAANALAGSNELHIAVAGNDERPLLIALFDNLGKGASGAAVQCMNIALGLDERTSLL</sequence>
<dbReference type="GO" id="GO:0006526">
    <property type="term" value="P:L-arginine biosynthetic process"/>
    <property type="evidence" value="ECO:0007669"/>
    <property type="project" value="UniProtKB-UniRule"/>
</dbReference>
<dbReference type="InterPro" id="IPR058924">
    <property type="entry name" value="AGPR_dimerisation_dom"/>
</dbReference>
<keyword evidence="3 6" id="KW-0028">Amino-acid biosynthesis</keyword>
<dbReference type="Proteomes" id="UP000824249">
    <property type="component" value="Unassembled WGS sequence"/>
</dbReference>
<evidence type="ECO:0000256" key="6">
    <source>
        <dbReference type="HAMAP-Rule" id="MF_01110"/>
    </source>
</evidence>
<dbReference type="HAMAP" id="MF_01110">
    <property type="entry name" value="ArgC_type2"/>
    <property type="match status" value="1"/>
</dbReference>
<comment type="caution">
    <text evidence="8">The sequence shown here is derived from an EMBL/GenBank/DDBJ whole genome shotgun (WGS) entry which is preliminary data.</text>
</comment>
<keyword evidence="5 6" id="KW-0560">Oxidoreductase</keyword>
<dbReference type="EMBL" id="DXFD01000003">
    <property type="protein sequence ID" value="HIX46083.1"/>
    <property type="molecule type" value="Genomic_DNA"/>
</dbReference>
<gene>
    <name evidence="6 8" type="primary">argC</name>
    <name evidence="8" type="ORF">H9737_00145</name>
</gene>
<feature type="domain" description="Semialdehyde dehydrogenase NAD-binding" evidence="7">
    <location>
        <begin position="3"/>
        <end position="104"/>
    </location>
</feature>
<dbReference type="Pfam" id="PF22698">
    <property type="entry name" value="Semialdhyde_dhC_1"/>
    <property type="match status" value="1"/>
</dbReference>
<dbReference type="PANTHER" id="PTHR32338:SF10">
    <property type="entry name" value="N-ACETYL-GAMMA-GLUTAMYL-PHOSPHATE REDUCTASE, CHLOROPLASTIC-RELATED"/>
    <property type="match status" value="1"/>
</dbReference>
<dbReference type="SUPFAM" id="SSF51735">
    <property type="entry name" value="NAD(P)-binding Rossmann-fold domains"/>
    <property type="match status" value="1"/>
</dbReference>
<dbReference type="CDD" id="cd17896">
    <property type="entry name" value="AGPR_2_N"/>
    <property type="match status" value="1"/>
</dbReference>
<dbReference type="Gene3D" id="3.40.50.720">
    <property type="entry name" value="NAD(P)-binding Rossmann-like Domain"/>
    <property type="match status" value="1"/>
</dbReference>
<dbReference type="InterPro" id="IPR036291">
    <property type="entry name" value="NAD(P)-bd_dom_sf"/>
</dbReference>
<dbReference type="AlphaFoldDB" id="A0A9D1VSN1"/>
<proteinExistence type="inferred from homology"/>